<evidence type="ECO:0000256" key="1">
    <source>
        <dbReference type="SAM" id="MobiDB-lite"/>
    </source>
</evidence>
<dbReference type="HOGENOM" id="CLU_520991_0_0_1"/>
<gene>
    <name evidence="2" type="ORF">CGI_10020761</name>
</gene>
<feature type="compositionally biased region" description="Polar residues" evidence="1">
    <location>
        <begin position="55"/>
        <end position="69"/>
    </location>
</feature>
<organism evidence="2">
    <name type="scientific">Magallana gigas</name>
    <name type="common">Pacific oyster</name>
    <name type="synonym">Crassostrea gigas</name>
    <dbReference type="NCBI Taxonomy" id="29159"/>
    <lineage>
        <taxon>Eukaryota</taxon>
        <taxon>Metazoa</taxon>
        <taxon>Spiralia</taxon>
        <taxon>Lophotrochozoa</taxon>
        <taxon>Mollusca</taxon>
        <taxon>Bivalvia</taxon>
        <taxon>Autobranchia</taxon>
        <taxon>Pteriomorphia</taxon>
        <taxon>Ostreida</taxon>
        <taxon>Ostreoidea</taxon>
        <taxon>Ostreidae</taxon>
        <taxon>Magallana</taxon>
    </lineage>
</organism>
<feature type="compositionally biased region" description="Basic residues" evidence="1">
    <location>
        <begin position="7"/>
        <end position="19"/>
    </location>
</feature>
<feature type="region of interest" description="Disordered" evidence="1">
    <location>
        <begin position="311"/>
        <end position="335"/>
    </location>
</feature>
<dbReference type="AlphaFoldDB" id="K1QQP5"/>
<feature type="compositionally biased region" description="Basic and acidic residues" evidence="1">
    <location>
        <begin position="311"/>
        <end position="334"/>
    </location>
</feature>
<dbReference type="InParanoid" id="K1QQP5"/>
<reference evidence="2" key="1">
    <citation type="journal article" date="2012" name="Nature">
        <title>The oyster genome reveals stress adaptation and complexity of shell formation.</title>
        <authorList>
            <person name="Zhang G."/>
            <person name="Fang X."/>
            <person name="Guo X."/>
            <person name="Li L."/>
            <person name="Luo R."/>
            <person name="Xu F."/>
            <person name="Yang P."/>
            <person name="Zhang L."/>
            <person name="Wang X."/>
            <person name="Qi H."/>
            <person name="Xiong Z."/>
            <person name="Que H."/>
            <person name="Xie Y."/>
            <person name="Holland P.W."/>
            <person name="Paps J."/>
            <person name="Zhu Y."/>
            <person name="Wu F."/>
            <person name="Chen Y."/>
            <person name="Wang J."/>
            <person name="Peng C."/>
            <person name="Meng J."/>
            <person name="Yang L."/>
            <person name="Liu J."/>
            <person name="Wen B."/>
            <person name="Zhang N."/>
            <person name="Huang Z."/>
            <person name="Zhu Q."/>
            <person name="Feng Y."/>
            <person name="Mount A."/>
            <person name="Hedgecock D."/>
            <person name="Xu Z."/>
            <person name="Liu Y."/>
            <person name="Domazet-Loso T."/>
            <person name="Du Y."/>
            <person name="Sun X."/>
            <person name="Zhang S."/>
            <person name="Liu B."/>
            <person name="Cheng P."/>
            <person name="Jiang X."/>
            <person name="Li J."/>
            <person name="Fan D."/>
            <person name="Wang W."/>
            <person name="Fu W."/>
            <person name="Wang T."/>
            <person name="Wang B."/>
            <person name="Zhang J."/>
            <person name="Peng Z."/>
            <person name="Li Y."/>
            <person name="Li N."/>
            <person name="Wang J."/>
            <person name="Chen M."/>
            <person name="He Y."/>
            <person name="Tan F."/>
            <person name="Song X."/>
            <person name="Zheng Q."/>
            <person name="Huang R."/>
            <person name="Yang H."/>
            <person name="Du X."/>
            <person name="Chen L."/>
            <person name="Yang M."/>
            <person name="Gaffney P.M."/>
            <person name="Wang S."/>
            <person name="Luo L."/>
            <person name="She Z."/>
            <person name="Ming Y."/>
            <person name="Huang W."/>
            <person name="Zhang S."/>
            <person name="Huang B."/>
            <person name="Zhang Y."/>
            <person name="Qu T."/>
            <person name="Ni P."/>
            <person name="Miao G."/>
            <person name="Wang J."/>
            <person name="Wang Q."/>
            <person name="Steinberg C.E."/>
            <person name="Wang H."/>
            <person name="Li N."/>
            <person name="Qian L."/>
            <person name="Zhang G."/>
            <person name="Li Y."/>
            <person name="Yang H."/>
            <person name="Liu X."/>
            <person name="Wang J."/>
            <person name="Yin Y."/>
            <person name="Wang J."/>
        </authorList>
    </citation>
    <scope>NUCLEOTIDE SEQUENCE [LARGE SCALE GENOMIC DNA]</scope>
    <source>
        <strain evidence="2">05x7-T-G4-1.051#20</strain>
    </source>
</reference>
<feature type="compositionally biased region" description="Basic and acidic residues" evidence="1">
    <location>
        <begin position="118"/>
        <end position="133"/>
    </location>
</feature>
<dbReference type="EMBL" id="JH817310">
    <property type="protein sequence ID" value="EKC31185.1"/>
    <property type="molecule type" value="Genomic_DNA"/>
</dbReference>
<feature type="compositionally biased region" description="Basic and acidic residues" evidence="1">
    <location>
        <begin position="95"/>
        <end position="106"/>
    </location>
</feature>
<proteinExistence type="predicted"/>
<sequence>MPSERKHGGHGGHGGHGRHDHGGSHGSTKTSKRPSSSAKKRTAPAEDKEEEVIASVQSVNEINGNSRESGGNDITDEEEVTNGLKAEEGTSEAEDTAKRDEDDAKPEVTITEPEDSANEDRELWAEKSREDDGFNIRSFNDNILEFTEIFDSDRYKNVDEDYPVEDLIGVVAQISNTIEEFKQQTQNSQQQLEGLRMKMKQVKENIQFSVSRKAFDIRTDDDLQSVEERELTEKLAKLNAEIAKANSDLSEALRLSAETESTAVRAQIAAERAKEEAKRIEEEVELRAQQEERRKREEVKKMEELRKQQEEEARKQEEEKRAKEAEWKRRETTGTEKAAVWENWPAHEMQLSGSSDLACIIRGKPNSFDESSVTCKEIDQLDIDLTYGPQEELMGSIIQLAPTSENIKLQSPIYVAIPFTISRASGHSREAFVKADIKGEWREIPNTEVTYDNHKDLKFVQVEIKDFLTLAVMTRLKRDYVTFSKRPSKLTSSCDHRITVTVARDTFYRKEHILLQARDHISA</sequence>
<accession>K1QQP5</accession>
<evidence type="ECO:0000313" key="2">
    <source>
        <dbReference type="EMBL" id="EKC31185.1"/>
    </source>
</evidence>
<feature type="compositionally biased region" description="Polar residues" evidence="1">
    <location>
        <begin position="27"/>
        <end position="37"/>
    </location>
</feature>
<name>K1QQP5_MAGGI</name>
<feature type="region of interest" description="Disordered" evidence="1">
    <location>
        <begin position="1"/>
        <end position="133"/>
    </location>
</feature>
<protein>
    <submittedName>
        <fullName evidence="2">Uncharacterized protein</fullName>
    </submittedName>
</protein>